<proteinExistence type="inferred from homology"/>
<feature type="domain" description="Peptidase S8/S53" evidence="7">
    <location>
        <begin position="86"/>
        <end position="501"/>
    </location>
</feature>
<dbReference type="GO" id="GO:0006508">
    <property type="term" value="P:proteolysis"/>
    <property type="evidence" value="ECO:0007669"/>
    <property type="project" value="UniProtKB-KW"/>
</dbReference>
<gene>
    <name evidence="8" type="ORF">SAMN04488007_0744</name>
</gene>
<evidence type="ECO:0000256" key="2">
    <source>
        <dbReference type="ARBA" id="ARBA00022670"/>
    </source>
</evidence>
<name>A0A1M6KDA5_9FLAO</name>
<evidence type="ECO:0000256" key="4">
    <source>
        <dbReference type="ARBA" id="ARBA00022825"/>
    </source>
</evidence>
<evidence type="ECO:0000256" key="6">
    <source>
        <dbReference type="RuleBase" id="RU003355"/>
    </source>
</evidence>
<dbReference type="InterPro" id="IPR017308">
    <property type="entry name" value="Pept_S8_subtilisin_bacteroid"/>
</dbReference>
<dbReference type="OrthoDB" id="9798386at2"/>
<evidence type="ECO:0000256" key="5">
    <source>
        <dbReference type="PROSITE-ProRule" id="PRU01240"/>
    </source>
</evidence>
<dbReference type="STRING" id="228958.SAMN04488007_0744"/>
<sequence>MTNTYLKSIFALSIAAVLTGCGSTKSVGGSGLVLTPVENIDATPLKISDLTTSEKNNWGHLDLVTDTIPGMSVDKAYREIIKNRKGTKTIVAVLDSGIDLKHEDLVNVLWTNTKEKAGNGIDDDGNGFIDDIHGYNFLGESYNEQLEYVRMLRLNIGDAATLSKAKTKLDAKYNEALQGKEQYESIYQAVKNADADVKKYLKKDTYTKKDLSTIKATDEAMQRNVAILNQMFGINETIPGVLKDLTNGLKYYTEQLNYNLNKDFNGRESVGDNAYDFTDVDYGNGNPQNRVDDESHGTHVAGIIAAERNNGKGVNGVANNVAIMSIRAVPNGDEYDKDIARGIRYAVDNGARVINGSFGKSFSPNANWVYDAIKYAADNNVLFVHAAGNDGADLDNPIKANFPNDQINNGPEIADNVITVGALNPKYGSELVASYSNYGKINVDIFAPGTDIYSSYPNNEYEYSPGTSMAAPGVAGVAALVMSQYPSLTASQVKKIILQSGLPIKTKVVLGKNTGKSGSLDEISTSGKIANAYNALVLASKVAAGQVKL</sequence>
<dbReference type="CDD" id="cd07483">
    <property type="entry name" value="Peptidases_S8_Subtilisin_Novo-like"/>
    <property type="match status" value="1"/>
</dbReference>
<evidence type="ECO:0000256" key="3">
    <source>
        <dbReference type="ARBA" id="ARBA00022801"/>
    </source>
</evidence>
<feature type="active site" description="Charge relay system" evidence="5">
    <location>
        <position position="296"/>
    </location>
</feature>
<dbReference type="PROSITE" id="PS51892">
    <property type="entry name" value="SUBTILASE"/>
    <property type="match status" value="1"/>
</dbReference>
<dbReference type="InterPro" id="IPR000209">
    <property type="entry name" value="Peptidase_S8/S53_dom"/>
</dbReference>
<dbReference type="GO" id="GO:0004252">
    <property type="term" value="F:serine-type endopeptidase activity"/>
    <property type="evidence" value="ECO:0007669"/>
    <property type="project" value="UniProtKB-UniRule"/>
</dbReference>
<evidence type="ECO:0000313" key="9">
    <source>
        <dbReference type="Proteomes" id="UP000184314"/>
    </source>
</evidence>
<keyword evidence="9" id="KW-1185">Reference proteome</keyword>
<dbReference type="InterPro" id="IPR023827">
    <property type="entry name" value="Peptidase_S8_Asp-AS"/>
</dbReference>
<dbReference type="InterPro" id="IPR034080">
    <property type="entry name" value="Protease_P7-like_dom"/>
</dbReference>
<dbReference type="InterPro" id="IPR015500">
    <property type="entry name" value="Peptidase_S8_subtilisin-rel"/>
</dbReference>
<feature type="active site" description="Charge relay system" evidence="5">
    <location>
        <position position="95"/>
    </location>
</feature>
<dbReference type="PIRSF" id="PIRSF037892">
    <property type="entry name" value="Subtilisin_rel_SRU_0565"/>
    <property type="match status" value="1"/>
</dbReference>
<dbReference type="PANTHER" id="PTHR43399:SF4">
    <property type="entry name" value="CELL WALL-ASSOCIATED PROTEASE"/>
    <property type="match status" value="1"/>
</dbReference>
<dbReference type="PROSITE" id="PS00137">
    <property type="entry name" value="SUBTILASE_HIS"/>
    <property type="match status" value="1"/>
</dbReference>
<accession>A0A1M6KDA5</accession>
<evidence type="ECO:0000259" key="7">
    <source>
        <dbReference type="Pfam" id="PF00082"/>
    </source>
</evidence>
<comment type="similarity">
    <text evidence="1 5 6">Belongs to the peptidase S8 family.</text>
</comment>
<dbReference type="PROSITE" id="PS00136">
    <property type="entry name" value="SUBTILASE_ASP"/>
    <property type="match status" value="1"/>
</dbReference>
<evidence type="ECO:0000256" key="1">
    <source>
        <dbReference type="ARBA" id="ARBA00011073"/>
    </source>
</evidence>
<dbReference type="Proteomes" id="UP000184314">
    <property type="component" value="Unassembled WGS sequence"/>
</dbReference>
<protein>
    <submittedName>
        <fullName evidence="8">Subtilase family protein</fullName>
    </submittedName>
</protein>
<evidence type="ECO:0000313" key="8">
    <source>
        <dbReference type="EMBL" id="SHJ56901.1"/>
    </source>
</evidence>
<dbReference type="PROSITE" id="PS00138">
    <property type="entry name" value="SUBTILASE_SER"/>
    <property type="match status" value="1"/>
</dbReference>
<dbReference type="InterPro" id="IPR051048">
    <property type="entry name" value="Peptidase_S8/S53_subtilisin"/>
</dbReference>
<dbReference type="Gene3D" id="3.40.50.200">
    <property type="entry name" value="Peptidase S8/S53 domain"/>
    <property type="match status" value="2"/>
</dbReference>
<dbReference type="EMBL" id="FQZX01000001">
    <property type="protein sequence ID" value="SHJ56901.1"/>
    <property type="molecule type" value="Genomic_DNA"/>
</dbReference>
<dbReference type="Pfam" id="PF00082">
    <property type="entry name" value="Peptidase_S8"/>
    <property type="match status" value="1"/>
</dbReference>
<dbReference type="RefSeq" id="WP_073241364.1">
    <property type="nucleotide sequence ID" value="NZ_FQZX01000001.1"/>
</dbReference>
<reference evidence="9" key="1">
    <citation type="submission" date="2016-11" db="EMBL/GenBank/DDBJ databases">
        <authorList>
            <person name="Varghese N."/>
            <person name="Submissions S."/>
        </authorList>
    </citation>
    <scope>NUCLEOTIDE SEQUENCE [LARGE SCALE GENOMIC DNA]</scope>
    <source>
        <strain evidence="9">DSM 16478</strain>
    </source>
</reference>
<dbReference type="InterPro" id="IPR023828">
    <property type="entry name" value="Peptidase_S8_Ser-AS"/>
</dbReference>
<dbReference type="InterPro" id="IPR036852">
    <property type="entry name" value="Peptidase_S8/S53_dom_sf"/>
</dbReference>
<dbReference type="AlphaFoldDB" id="A0A1M6KDA5"/>
<feature type="active site" description="Charge relay system" evidence="5">
    <location>
        <position position="468"/>
    </location>
</feature>
<keyword evidence="2 5" id="KW-0645">Protease</keyword>
<dbReference type="InterPro" id="IPR022398">
    <property type="entry name" value="Peptidase_S8_His-AS"/>
</dbReference>
<keyword evidence="3 5" id="KW-0378">Hydrolase</keyword>
<dbReference type="PANTHER" id="PTHR43399">
    <property type="entry name" value="SUBTILISIN-RELATED"/>
    <property type="match status" value="1"/>
</dbReference>
<dbReference type="PRINTS" id="PR00723">
    <property type="entry name" value="SUBTILISIN"/>
</dbReference>
<keyword evidence="4 5" id="KW-0720">Serine protease</keyword>
<organism evidence="8 9">
    <name type="scientific">Maribacter aquivivus</name>
    <dbReference type="NCBI Taxonomy" id="228958"/>
    <lineage>
        <taxon>Bacteria</taxon>
        <taxon>Pseudomonadati</taxon>
        <taxon>Bacteroidota</taxon>
        <taxon>Flavobacteriia</taxon>
        <taxon>Flavobacteriales</taxon>
        <taxon>Flavobacteriaceae</taxon>
        <taxon>Maribacter</taxon>
    </lineage>
</organism>
<dbReference type="SUPFAM" id="SSF52743">
    <property type="entry name" value="Subtilisin-like"/>
    <property type="match status" value="1"/>
</dbReference>
<dbReference type="PROSITE" id="PS51257">
    <property type="entry name" value="PROKAR_LIPOPROTEIN"/>
    <property type="match status" value="1"/>
</dbReference>